<reference evidence="3" key="1">
    <citation type="submission" date="2015-01" db="EMBL/GenBank/DDBJ databases">
        <authorList>
            <person name="Manzoor Shahid"/>
            <person name="Zubair Saima"/>
        </authorList>
    </citation>
    <scope>NUCLEOTIDE SEQUENCE [LARGE SCALE GENOMIC DNA]</scope>
    <source>
        <strain evidence="3">V1</strain>
    </source>
</reference>
<organism evidence="1 3">
    <name type="scientific">Treponema phagedenis</name>
    <dbReference type="NCBI Taxonomy" id="162"/>
    <lineage>
        <taxon>Bacteria</taxon>
        <taxon>Pseudomonadati</taxon>
        <taxon>Spirochaetota</taxon>
        <taxon>Spirochaetia</taxon>
        <taxon>Spirochaetales</taxon>
        <taxon>Treponemataceae</taxon>
        <taxon>Treponema</taxon>
    </lineage>
</organism>
<proteinExistence type="predicted"/>
<dbReference type="EMBL" id="CDNC01000045">
    <property type="protein sequence ID" value="CEM62859.1"/>
    <property type="molecule type" value="Genomic_DNA"/>
</dbReference>
<reference evidence="1" key="2">
    <citation type="submission" date="2015-01" db="EMBL/GenBank/DDBJ databases">
        <authorList>
            <person name="Xiang T."/>
            <person name="Song Y."/>
            <person name="Huang L."/>
            <person name="Wang B."/>
            <person name="Wu P."/>
        </authorList>
    </citation>
    <scope>NUCLEOTIDE SEQUENCE [LARGE SCALE GENOMIC DNA]</scope>
    <source>
        <strain evidence="1">V1</strain>
    </source>
</reference>
<keyword evidence="3" id="KW-1185">Reference proteome</keyword>
<dbReference type="Proteomes" id="UP000323594">
    <property type="component" value="Chromosome"/>
</dbReference>
<sequence length="695" mass="74498">MIECTDPEWDVTIEFPEGVTELTDGQNTVTVTLTDKTKTVIVTKDIIVSKAKFDFLATKIDGTSLTEKADKLVVTLDGSVNAISKNIITLPEGATEVVSISPENLNRGANKVTIALKDENGVVITKEVTVTRADFSVTDLKVGDKNVAKVGNDFAIEVTNDIDNTSKLPTTVDGATVTYNPSGELTEGVNTVTVTLTKGDVKLVKEVKITRKAAESSAEHLKLTVDGQPVVEKDGKLVVAVDGSVERIANTDVIHTEGATVAIEGGEKSLTVGENTVKIAVTKDGKTITKDVTVTRANFSVTDLKVGDKNVAKVGNDFAIEVTNDIDNTSKLPESVKGATVTYNPSGALTEGVKTVTVTLTKGDVKLVKEIKITRKAVEVLPEPKELKIETGSDGSVFEKYGEGKYKGSVKNSVEKLTSDIIKYYDATGNQDSNVTVEIVDSNGNPVTEASLVEAYTGEANVTTPNSNEFKIKLTKPGSGYKPLTIDIIAHRNSVIKNWTPNPKDGIDKFPYTTAAKLDEEVNIYVPIATTQVALADILENIFVEPGALIGKTPISMPIPTGDKYKVTLDAPGAEKIVKIPLNVPYCDAGEKVTVKIIRSKEAPAADKVTFTLASGTITGSNASEYEITVPNDVETIDQALVDDLKYDGVEINMDTVFITQEPETLNEGENTVTLVFKVYGYGDLKLENLKVTRE</sequence>
<evidence type="ECO:0000313" key="4">
    <source>
        <dbReference type="Proteomes" id="UP000323594"/>
    </source>
</evidence>
<reference evidence="2 4" key="3">
    <citation type="submission" date="2019-08" db="EMBL/GenBank/DDBJ databases">
        <authorList>
            <person name="Kuhnert P."/>
        </authorList>
    </citation>
    <scope>NUCLEOTIDE SEQUENCE [LARGE SCALE GENOMIC DNA]</scope>
    <source>
        <strain evidence="2 4">B36.5</strain>
    </source>
</reference>
<dbReference type="EMBL" id="CP042817">
    <property type="protein sequence ID" value="QEJ97039.1"/>
    <property type="molecule type" value="Genomic_DNA"/>
</dbReference>
<evidence type="ECO:0000313" key="1">
    <source>
        <dbReference type="EMBL" id="CEM62859.1"/>
    </source>
</evidence>
<gene>
    <name evidence="2" type="ORF">FUT82_02920</name>
    <name evidence="1" type="ORF">TPHV1_50119</name>
</gene>
<dbReference type="RefSeq" id="WP_024752905.1">
    <property type="nucleotide sequence ID" value="NZ_CDNC01000045.1"/>
</dbReference>
<protein>
    <submittedName>
        <fullName evidence="1">Uncharacterized protein</fullName>
    </submittedName>
</protein>
<dbReference type="Proteomes" id="UP000042527">
    <property type="component" value="Unassembled WGS sequence"/>
</dbReference>
<evidence type="ECO:0000313" key="2">
    <source>
        <dbReference type="EMBL" id="QEJ97039.1"/>
    </source>
</evidence>
<dbReference type="AlphaFoldDB" id="A0A0B7GW08"/>
<name>A0A0B7GW08_TREPH</name>
<evidence type="ECO:0000313" key="3">
    <source>
        <dbReference type="Proteomes" id="UP000042527"/>
    </source>
</evidence>
<accession>A0A0B7GW08</accession>
<dbReference type="GeneID" id="57751927"/>